<dbReference type="OrthoDB" id="262107at2"/>
<accession>A0A5C5YHM9</accession>
<name>A0A5C5YHM9_9BACT</name>
<evidence type="ECO:0000313" key="2">
    <source>
        <dbReference type="Proteomes" id="UP000318053"/>
    </source>
</evidence>
<dbReference type="AlphaFoldDB" id="A0A5C5YHM9"/>
<protein>
    <submittedName>
        <fullName evidence="1">Uncharacterized protein</fullName>
    </submittedName>
</protein>
<organism evidence="1 2">
    <name type="scientific">Allorhodopirellula solitaria</name>
    <dbReference type="NCBI Taxonomy" id="2527987"/>
    <lineage>
        <taxon>Bacteria</taxon>
        <taxon>Pseudomonadati</taxon>
        <taxon>Planctomycetota</taxon>
        <taxon>Planctomycetia</taxon>
        <taxon>Pirellulales</taxon>
        <taxon>Pirellulaceae</taxon>
        <taxon>Allorhodopirellula</taxon>
    </lineage>
</organism>
<reference evidence="1 2" key="1">
    <citation type="submission" date="2019-02" db="EMBL/GenBank/DDBJ databases">
        <title>Deep-cultivation of Planctomycetes and their phenomic and genomic characterization uncovers novel biology.</title>
        <authorList>
            <person name="Wiegand S."/>
            <person name="Jogler M."/>
            <person name="Boedeker C."/>
            <person name="Pinto D."/>
            <person name="Vollmers J."/>
            <person name="Rivas-Marin E."/>
            <person name="Kohn T."/>
            <person name="Peeters S.H."/>
            <person name="Heuer A."/>
            <person name="Rast P."/>
            <person name="Oberbeckmann S."/>
            <person name="Bunk B."/>
            <person name="Jeske O."/>
            <person name="Meyerdierks A."/>
            <person name="Storesund J.E."/>
            <person name="Kallscheuer N."/>
            <person name="Luecker S."/>
            <person name="Lage O.M."/>
            <person name="Pohl T."/>
            <person name="Merkel B.J."/>
            <person name="Hornburger P."/>
            <person name="Mueller R.-W."/>
            <person name="Bruemmer F."/>
            <person name="Labrenz M."/>
            <person name="Spormann A.M."/>
            <person name="Op Den Camp H."/>
            <person name="Overmann J."/>
            <person name="Amann R."/>
            <person name="Jetten M.S.M."/>
            <person name="Mascher T."/>
            <person name="Medema M.H."/>
            <person name="Devos D.P."/>
            <person name="Kaster A.-K."/>
            <person name="Ovreas L."/>
            <person name="Rohde M."/>
            <person name="Galperin M.Y."/>
            <person name="Jogler C."/>
        </authorList>
    </citation>
    <scope>NUCLEOTIDE SEQUENCE [LARGE SCALE GENOMIC DNA]</scope>
    <source>
        <strain evidence="1 2">CA85</strain>
    </source>
</reference>
<gene>
    <name evidence="1" type="ORF">CA85_15280</name>
</gene>
<comment type="caution">
    <text evidence="1">The sequence shown here is derived from an EMBL/GenBank/DDBJ whole genome shotgun (WGS) entry which is preliminary data.</text>
</comment>
<dbReference type="RefSeq" id="WP_146390641.1">
    <property type="nucleotide sequence ID" value="NZ_SJPK01000003.1"/>
</dbReference>
<proteinExistence type="predicted"/>
<sequence length="233" mass="23993">MNASTNASTNASIDIEGVVGRVLAQLRQQAAGKDSESPTSQTAPGTHVISGGVCSLDDIAAINASTNCVEVSARTVVTPAARDELRQRGIALTRVDAGTTAGAEVTQAKFLPGSRAVHLQRDGSVPDQLLAAVKKQAISRGVRLCNQSSLAVILSSRPAITAHQHTGSDRCVVAINRLDDIPRFLSDLSPNTFVLDTAHLHLVALAGAIAAIARPNSGASRVNPKITVAGGLS</sequence>
<evidence type="ECO:0000313" key="1">
    <source>
        <dbReference type="EMBL" id="TWT73062.1"/>
    </source>
</evidence>
<dbReference type="EMBL" id="SJPK01000003">
    <property type="protein sequence ID" value="TWT73062.1"/>
    <property type="molecule type" value="Genomic_DNA"/>
</dbReference>
<dbReference type="Proteomes" id="UP000318053">
    <property type="component" value="Unassembled WGS sequence"/>
</dbReference>
<keyword evidence="2" id="KW-1185">Reference proteome</keyword>